<keyword evidence="1" id="KW-0472">Membrane</keyword>
<name>A0ABW4VG64_9MICO</name>
<reference evidence="4" key="1">
    <citation type="journal article" date="2019" name="Int. J. Syst. Evol. Microbiol.">
        <title>The Global Catalogue of Microorganisms (GCM) 10K type strain sequencing project: providing services to taxonomists for standard genome sequencing and annotation.</title>
        <authorList>
            <consortium name="The Broad Institute Genomics Platform"/>
            <consortium name="The Broad Institute Genome Sequencing Center for Infectious Disease"/>
            <person name="Wu L."/>
            <person name="Ma J."/>
        </authorList>
    </citation>
    <scope>NUCLEOTIDE SEQUENCE [LARGE SCALE GENOMIC DNA]</scope>
    <source>
        <strain evidence="4">CCM 7043</strain>
    </source>
</reference>
<dbReference type="Pfam" id="PF12770">
    <property type="entry name" value="CHAT"/>
    <property type="match status" value="1"/>
</dbReference>
<evidence type="ECO:0000313" key="4">
    <source>
        <dbReference type="Proteomes" id="UP001597338"/>
    </source>
</evidence>
<protein>
    <submittedName>
        <fullName evidence="3">CHAT domain-containing protein</fullName>
    </submittedName>
</protein>
<keyword evidence="1" id="KW-0812">Transmembrane</keyword>
<dbReference type="Gene3D" id="1.25.40.10">
    <property type="entry name" value="Tetratricopeptide repeat domain"/>
    <property type="match status" value="1"/>
</dbReference>
<feature type="transmembrane region" description="Helical" evidence="1">
    <location>
        <begin position="31"/>
        <end position="50"/>
    </location>
</feature>
<evidence type="ECO:0000313" key="3">
    <source>
        <dbReference type="EMBL" id="MFD2028427.1"/>
    </source>
</evidence>
<dbReference type="Proteomes" id="UP001597338">
    <property type="component" value="Unassembled WGS sequence"/>
</dbReference>
<sequence length="952" mass="104193">MYLELLALLGGALVLVFYAGSGRLPFITRFRYPLTGLGFLSFAGASYLATTRDVPKGWGFDSASVAFVLAGGVALVRIVLAERQRAADPAYNPQAAATWYAEGQNHLRVFLARDDLASLDRAVDLFRQSVDATATHASHLTHLTALLTALQARYEQLRRLDDLDEAIDYGRRESGSDGGVRRGRVLSMLSTALRMRYDSVGAAGDLADAHEACRTAISLVPFYSRHYPRCSSELAALHRAEYERTQQPRSLDLAVEHVQKSLRSARVLGSARMVDLTTLCALLAERGRRTKNMRDLDDAVDIGRQSLRIVQPDDQLFQPCQNNLALALRARFELQPRTADLDEAIRLAHRATASVAPTAPQRADHQLNLALALHDRYRYEQRHTGEHARTGREIDWALEAARDAANHDAANVPTRIRAGLAWSDIAATTGRHADAVTALAGLIELLPRVASRELRREDQEDRLGRWTGIAANAAACALAAGQEDTALVLLEQGRGVLLSRALDARADLTALHARNPALATEFEELRAELDTAYDTSATLGDVLELAGPAESSADAGIAGADDRARRMRRAQTERWNDLLARIRAEDGLADFAGTPQLERILEQGADGPVVYLNVSEYRSDAIILRPEGVVTVPLRVTPRQVAEHTRRLHLALHPGNITDLEHQQAIHDVLGWLWDDVVEPVLDAAGVAAPASGEALPRMWWIPTGALALLPIHAAGRHTTESDHSLLDRAISSYAPTVRALTATRERRVAPAAPRPLVVAMSETPGAEPLGNAEAEAEMVRSLFPGGLLLQNGEATRQRVLSELPGHTWVHFACHGVIDRDIPSRSELLLHDHHERPFTTTDISRLDLPEPALAYLSSCETARTGPRHTDEAIHLASAFQLAGFPDVIATLWKIPDRVAHAFTQDTYTEFHRTIRSGSALTAARAVHEATRAARARYPNLPGLWAGYVHMGH</sequence>
<keyword evidence="1" id="KW-1133">Transmembrane helix</keyword>
<dbReference type="RefSeq" id="WP_377200114.1">
    <property type="nucleotide sequence ID" value="NZ_JBHUHF010000001.1"/>
</dbReference>
<feature type="domain" description="CHAT" evidence="2">
    <location>
        <begin position="669"/>
        <end position="951"/>
    </location>
</feature>
<dbReference type="InterPro" id="IPR011990">
    <property type="entry name" value="TPR-like_helical_dom_sf"/>
</dbReference>
<proteinExistence type="predicted"/>
<organism evidence="3 4">
    <name type="scientific">Promicromonospora aerolata</name>
    <dbReference type="NCBI Taxonomy" id="195749"/>
    <lineage>
        <taxon>Bacteria</taxon>
        <taxon>Bacillati</taxon>
        <taxon>Actinomycetota</taxon>
        <taxon>Actinomycetes</taxon>
        <taxon>Micrococcales</taxon>
        <taxon>Promicromonosporaceae</taxon>
        <taxon>Promicromonospora</taxon>
    </lineage>
</organism>
<evidence type="ECO:0000256" key="1">
    <source>
        <dbReference type="SAM" id="Phobius"/>
    </source>
</evidence>
<comment type="caution">
    <text evidence="3">The sequence shown here is derived from an EMBL/GenBank/DDBJ whole genome shotgun (WGS) entry which is preliminary data.</text>
</comment>
<evidence type="ECO:0000259" key="2">
    <source>
        <dbReference type="Pfam" id="PF12770"/>
    </source>
</evidence>
<feature type="transmembrane region" description="Helical" evidence="1">
    <location>
        <begin position="62"/>
        <end position="80"/>
    </location>
</feature>
<dbReference type="InterPro" id="IPR024983">
    <property type="entry name" value="CHAT_dom"/>
</dbReference>
<accession>A0ABW4VG64</accession>
<dbReference type="EMBL" id="JBHUHF010000001">
    <property type="protein sequence ID" value="MFD2028427.1"/>
    <property type="molecule type" value="Genomic_DNA"/>
</dbReference>
<keyword evidence="4" id="KW-1185">Reference proteome</keyword>
<gene>
    <name evidence="3" type="ORF">ACFSL2_23255</name>
</gene>